<keyword evidence="4 6" id="KW-1133">Transmembrane helix</keyword>
<dbReference type="PANTHER" id="PTHR30177">
    <property type="entry name" value="GLYCINE BETAINE/L-PROLINE TRANSPORT SYSTEM PERMEASE PROTEIN PROW"/>
    <property type="match status" value="1"/>
</dbReference>
<feature type="transmembrane region" description="Helical" evidence="6">
    <location>
        <begin position="198"/>
        <end position="223"/>
    </location>
</feature>
<keyword evidence="5 6" id="KW-0472">Membrane</keyword>
<proteinExistence type="inferred from homology"/>
<evidence type="ECO:0000259" key="8">
    <source>
        <dbReference type="PROSITE" id="PS50928"/>
    </source>
</evidence>
<dbReference type="OrthoDB" id="9801163at2"/>
<feature type="transmembrane region" description="Helical" evidence="6">
    <location>
        <begin position="27"/>
        <end position="48"/>
    </location>
</feature>
<dbReference type="CDD" id="cd06261">
    <property type="entry name" value="TM_PBP2"/>
    <property type="match status" value="1"/>
</dbReference>
<sequence length="410" mass="41097">MSTLDGLDAVDDEAAPAGRPSPRGNRLLAVLVMAMAAATAFAGFVTIAPNRILSGRAVAAVDALPGAEFAILVLILAGLGATALIRPGRGADLIAAALAGLLFFGLLFAAGDIATGVLAERGTAARTSFGAGFWILAAAALLVLIDAVARLRPGPVLGPLGVVVLLCLIWAAVASGRLDDLSLMREYMARRDRFGVEILRHLQLVALALAIALPSGAALGLWARARRGAAPLIFGVLNLLQTVPSIALFALLIGPLTSLATAVPALKAAGVSGIGVAPAVIALALYALLPTARGVVAGFASVPEAAIEAARGMGLSDRQILVQVSLPLALPVLLAGLRIVLVQTIGLAVVAALIGAGGLGAFVFQGLGQTATDLVLLGALTAIALALAADVVLRAASAWLATRLTGARTS</sequence>
<organism evidence="9 10">
    <name type="scientific">Tistrella mobilis</name>
    <dbReference type="NCBI Taxonomy" id="171437"/>
    <lineage>
        <taxon>Bacteria</taxon>
        <taxon>Pseudomonadati</taxon>
        <taxon>Pseudomonadota</taxon>
        <taxon>Alphaproteobacteria</taxon>
        <taxon>Geminicoccales</taxon>
        <taxon>Geminicoccaceae</taxon>
        <taxon>Tistrella</taxon>
    </lineage>
</organism>
<feature type="transmembrane region" description="Helical" evidence="6">
    <location>
        <begin position="347"/>
        <end position="368"/>
    </location>
</feature>
<comment type="subcellular location">
    <subcellularLocation>
        <location evidence="1 6">Cell membrane</location>
        <topology evidence="1 6">Multi-pass membrane protein</topology>
    </subcellularLocation>
</comment>
<dbReference type="GO" id="GO:0005886">
    <property type="term" value="C:plasma membrane"/>
    <property type="evidence" value="ECO:0007669"/>
    <property type="project" value="UniProtKB-SubCell"/>
</dbReference>
<dbReference type="Gene3D" id="1.10.3720.10">
    <property type="entry name" value="MetI-like"/>
    <property type="match status" value="1"/>
</dbReference>
<feature type="transmembrane region" description="Helical" evidence="6">
    <location>
        <begin position="265"/>
        <end position="289"/>
    </location>
</feature>
<feature type="region of interest" description="Disordered" evidence="7">
    <location>
        <begin position="1"/>
        <end position="20"/>
    </location>
</feature>
<dbReference type="SUPFAM" id="SSF161098">
    <property type="entry name" value="MetI-like"/>
    <property type="match status" value="1"/>
</dbReference>
<dbReference type="GO" id="GO:0031460">
    <property type="term" value="P:glycine betaine transport"/>
    <property type="evidence" value="ECO:0007669"/>
    <property type="project" value="TreeGrafter"/>
</dbReference>
<feature type="transmembrane region" description="Helical" evidence="6">
    <location>
        <begin position="131"/>
        <end position="151"/>
    </location>
</feature>
<feature type="transmembrane region" description="Helical" evidence="6">
    <location>
        <begin position="320"/>
        <end position="340"/>
    </location>
</feature>
<keyword evidence="2 6" id="KW-0813">Transport</keyword>
<reference evidence="9 10" key="1">
    <citation type="submission" date="2015-12" db="EMBL/GenBank/DDBJ databases">
        <title>Genome sequence of Tistrella mobilis MCCC 1A02139.</title>
        <authorList>
            <person name="Lu L."/>
            <person name="Lai Q."/>
            <person name="Shao Z."/>
            <person name="Qian P."/>
        </authorList>
    </citation>
    <scope>NUCLEOTIDE SEQUENCE [LARGE SCALE GENOMIC DNA]</scope>
    <source>
        <strain evidence="9 10">MCCC 1A02139</strain>
    </source>
</reference>
<evidence type="ECO:0000256" key="5">
    <source>
        <dbReference type="ARBA" id="ARBA00023136"/>
    </source>
</evidence>
<evidence type="ECO:0000256" key="2">
    <source>
        <dbReference type="ARBA" id="ARBA00022448"/>
    </source>
</evidence>
<name>A0A161Q065_9PROT</name>
<evidence type="ECO:0000256" key="7">
    <source>
        <dbReference type="SAM" id="MobiDB-lite"/>
    </source>
</evidence>
<feature type="transmembrane region" description="Helical" evidence="6">
    <location>
        <begin position="374"/>
        <end position="393"/>
    </location>
</feature>
<accession>A0A161Q065</accession>
<dbReference type="Pfam" id="PF00528">
    <property type="entry name" value="BPD_transp_1"/>
    <property type="match status" value="1"/>
</dbReference>
<feature type="transmembrane region" description="Helical" evidence="6">
    <location>
        <begin position="93"/>
        <end position="119"/>
    </location>
</feature>
<comment type="similarity">
    <text evidence="6">Belongs to the binding-protein-dependent transport system permease family.</text>
</comment>
<feature type="transmembrane region" description="Helical" evidence="6">
    <location>
        <begin position="229"/>
        <end position="253"/>
    </location>
</feature>
<evidence type="ECO:0000256" key="1">
    <source>
        <dbReference type="ARBA" id="ARBA00004651"/>
    </source>
</evidence>
<evidence type="ECO:0000256" key="6">
    <source>
        <dbReference type="RuleBase" id="RU363032"/>
    </source>
</evidence>
<evidence type="ECO:0000256" key="3">
    <source>
        <dbReference type="ARBA" id="ARBA00022692"/>
    </source>
</evidence>
<dbReference type="PANTHER" id="PTHR30177:SF30">
    <property type="entry name" value="GLYCINE BETAINE UPTAKE SYSTEM PERMEASE PROTEIN YEHY"/>
    <property type="match status" value="1"/>
</dbReference>
<comment type="caution">
    <text evidence="9">The sequence shown here is derived from an EMBL/GenBank/DDBJ whole genome shotgun (WGS) entry which is preliminary data.</text>
</comment>
<gene>
    <name evidence="9" type="ORF">AUP44_11930</name>
</gene>
<keyword evidence="3 6" id="KW-0812">Transmembrane</keyword>
<protein>
    <submittedName>
        <fullName evidence="9">ABC transporter permease</fullName>
    </submittedName>
</protein>
<dbReference type="PROSITE" id="PS50928">
    <property type="entry name" value="ABC_TM1"/>
    <property type="match status" value="1"/>
</dbReference>
<dbReference type="RefSeq" id="WP_062767670.1">
    <property type="nucleotide sequence ID" value="NZ_CP121045.1"/>
</dbReference>
<dbReference type="GeneID" id="97241903"/>
<dbReference type="Proteomes" id="UP000075787">
    <property type="component" value="Unassembled WGS sequence"/>
</dbReference>
<dbReference type="GO" id="GO:0055085">
    <property type="term" value="P:transmembrane transport"/>
    <property type="evidence" value="ECO:0007669"/>
    <property type="project" value="InterPro"/>
</dbReference>
<evidence type="ECO:0000256" key="4">
    <source>
        <dbReference type="ARBA" id="ARBA00022989"/>
    </source>
</evidence>
<dbReference type="AlphaFoldDB" id="A0A161Q065"/>
<dbReference type="InterPro" id="IPR000515">
    <property type="entry name" value="MetI-like"/>
</dbReference>
<evidence type="ECO:0000313" key="10">
    <source>
        <dbReference type="Proteomes" id="UP000075787"/>
    </source>
</evidence>
<dbReference type="InterPro" id="IPR035906">
    <property type="entry name" value="MetI-like_sf"/>
</dbReference>
<dbReference type="InterPro" id="IPR051204">
    <property type="entry name" value="ABC_transp_perm/SBD"/>
</dbReference>
<dbReference type="EMBL" id="LPZR01000194">
    <property type="protein sequence ID" value="KYO50665.1"/>
    <property type="molecule type" value="Genomic_DNA"/>
</dbReference>
<feature type="transmembrane region" description="Helical" evidence="6">
    <location>
        <begin position="157"/>
        <end position="178"/>
    </location>
</feature>
<feature type="domain" description="ABC transmembrane type-1" evidence="8">
    <location>
        <begin position="198"/>
        <end position="393"/>
    </location>
</feature>
<evidence type="ECO:0000313" key="9">
    <source>
        <dbReference type="EMBL" id="KYO50665.1"/>
    </source>
</evidence>
<feature type="transmembrane region" description="Helical" evidence="6">
    <location>
        <begin position="69"/>
        <end position="87"/>
    </location>
</feature>